<sequence>MNIETIIEYTAKASVRTLVYVYDDDDKLVEPTSVLITLVDADGVTKIDGEDIVVSGKIEDGIYEHFYNTSESSAKGWWQGTAEVIDGTAPTDRTSIANYSFRIK</sequence>
<organism evidence="1">
    <name type="scientific">marine sediment metagenome</name>
    <dbReference type="NCBI Taxonomy" id="412755"/>
    <lineage>
        <taxon>unclassified sequences</taxon>
        <taxon>metagenomes</taxon>
        <taxon>ecological metagenomes</taxon>
    </lineage>
</organism>
<dbReference type="EMBL" id="BARS01003238">
    <property type="protein sequence ID" value="GAF79737.1"/>
    <property type="molecule type" value="Genomic_DNA"/>
</dbReference>
<protein>
    <submittedName>
        <fullName evidence="1">Uncharacterized protein</fullName>
    </submittedName>
</protein>
<proteinExistence type="predicted"/>
<name>X0SUX7_9ZZZZ</name>
<gene>
    <name evidence="1" type="ORF">S01H1_06252</name>
</gene>
<comment type="caution">
    <text evidence="1">The sequence shown here is derived from an EMBL/GenBank/DDBJ whole genome shotgun (WGS) entry which is preliminary data.</text>
</comment>
<evidence type="ECO:0000313" key="1">
    <source>
        <dbReference type="EMBL" id="GAF79737.1"/>
    </source>
</evidence>
<reference evidence="1" key="1">
    <citation type="journal article" date="2014" name="Front. Microbiol.">
        <title>High frequency of phylogenetically diverse reductive dehalogenase-homologous genes in deep subseafloor sedimentary metagenomes.</title>
        <authorList>
            <person name="Kawai M."/>
            <person name="Futagami T."/>
            <person name="Toyoda A."/>
            <person name="Takaki Y."/>
            <person name="Nishi S."/>
            <person name="Hori S."/>
            <person name="Arai W."/>
            <person name="Tsubouchi T."/>
            <person name="Morono Y."/>
            <person name="Uchiyama I."/>
            <person name="Ito T."/>
            <person name="Fujiyama A."/>
            <person name="Inagaki F."/>
            <person name="Takami H."/>
        </authorList>
    </citation>
    <scope>NUCLEOTIDE SEQUENCE</scope>
    <source>
        <strain evidence="1">Expedition CK06-06</strain>
    </source>
</reference>
<dbReference type="AlphaFoldDB" id="X0SUX7"/>
<accession>X0SUX7</accession>